<gene>
    <name evidence="1" type="ORF">H8696_02025</name>
</gene>
<dbReference type="RefSeq" id="WP_249314596.1">
    <property type="nucleotide sequence ID" value="NZ_JACRSR010000001.1"/>
</dbReference>
<proteinExistence type="predicted"/>
<sequence>MKNFIPKAYKKEPITIRICCEKVELIDHLAYQCDISRSEFINQCIDYALENMPPSGGK</sequence>
<comment type="caution">
    <text evidence="1">The sequence shown here is derived from an EMBL/GenBank/DDBJ whole genome shotgun (WGS) entry which is preliminary data.</text>
</comment>
<evidence type="ECO:0000313" key="1">
    <source>
        <dbReference type="EMBL" id="MBC8530626.1"/>
    </source>
</evidence>
<accession>A0A926D323</accession>
<dbReference type="EMBL" id="JACRSR010000001">
    <property type="protein sequence ID" value="MBC8530626.1"/>
    <property type="molecule type" value="Genomic_DNA"/>
</dbReference>
<evidence type="ECO:0000313" key="2">
    <source>
        <dbReference type="Proteomes" id="UP000623172"/>
    </source>
</evidence>
<dbReference type="Proteomes" id="UP000623172">
    <property type="component" value="Unassembled WGS sequence"/>
</dbReference>
<name>A0A926D323_9FIRM</name>
<keyword evidence="2" id="KW-1185">Reference proteome</keyword>
<protein>
    <submittedName>
        <fullName evidence="1">CopG family transcriptional regulator</fullName>
    </submittedName>
</protein>
<dbReference type="AlphaFoldDB" id="A0A926D323"/>
<reference evidence="1" key="1">
    <citation type="submission" date="2020-08" db="EMBL/GenBank/DDBJ databases">
        <title>Genome public.</title>
        <authorList>
            <person name="Liu C."/>
            <person name="Sun Q."/>
        </authorList>
    </citation>
    <scope>NUCLEOTIDE SEQUENCE</scope>
    <source>
        <strain evidence="1">NSJ-53</strain>
    </source>
</reference>
<organism evidence="1 2">
    <name type="scientific">Gehongia tenuis</name>
    <dbReference type="NCBI Taxonomy" id="2763655"/>
    <lineage>
        <taxon>Bacteria</taxon>
        <taxon>Bacillati</taxon>
        <taxon>Bacillota</taxon>
        <taxon>Clostridia</taxon>
        <taxon>Christensenellales</taxon>
        <taxon>Christensenellaceae</taxon>
        <taxon>Gehongia</taxon>
    </lineage>
</organism>